<feature type="non-terminal residue" evidence="1">
    <location>
        <position position="1"/>
    </location>
</feature>
<dbReference type="AlphaFoldDB" id="A0A0P9D7U0"/>
<accession>A0A0P9D7U0</accession>
<keyword evidence="2" id="KW-1185">Reference proteome</keyword>
<sequence>TDAAGARRAARLRTPEAYTLTAHTALAIARRALDGDAPPGFQTPACAYGANFILQFPGVQRSDMAF</sequence>
<name>A0A0P9D7U0_9CHLR</name>
<protein>
    <submittedName>
        <fullName evidence="1">Saccharopine dehydrogenase</fullName>
    </submittedName>
</protein>
<reference evidence="1 2" key="1">
    <citation type="submission" date="2015-09" db="EMBL/GenBank/DDBJ databases">
        <title>Draft genome sequence of Kouleothrix aurantiaca JCM 19913.</title>
        <authorList>
            <person name="Hemp J."/>
        </authorList>
    </citation>
    <scope>NUCLEOTIDE SEQUENCE [LARGE SCALE GENOMIC DNA]</scope>
    <source>
        <strain evidence="1 2">COM-B</strain>
    </source>
</reference>
<evidence type="ECO:0000313" key="1">
    <source>
        <dbReference type="EMBL" id="KPV48618.1"/>
    </source>
</evidence>
<gene>
    <name evidence="1" type="ORF">SE17_37105</name>
</gene>
<organism evidence="1 2">
    <name type="scientific">Kouleothrix aurantiaca</name>
    <dbReference type="NCBI Taxonomy" id="186479"/>
    <lineage>
        <taxon>Bacteria</taxon>
        <taxon>Bacillati</taxon>
        <taxon>Chloroflexota</taxon>
        <taxon>Chloroflexia</taxon>
        <taxon>Chloroflexales</taxon>
        <taxon>Roseiflexineae</taxon>
        <taxon>Roseiflexaceae</taxon>
        <taxon>Kouleothrix</taxon>
    </lineage>
</organism>
<evidence type="ECO:0000313" key="2">
    <source>
        <dbReference type="Proteomes" id="UP000050509"/>
    </source>
</evidence>
<comment type="caution">
    <text evidence="1">The sequence shown here is derived from an EMBL/GenBank/DDBJ whole genome shotgun (WGS) entry which is preliminary data.</text>
</comment>
<dbReference type="PANTHER" id="PTHR43781:SF1">
    <property type="entry name" value="SACCHAROPINE DEHYDROGENASE"/>
    <property type="match status" value="1"/>
</dbReference>
<dbReference type="PANTHER" id="PTHR43781">
    <property type="entry name" value="SACCHAROPINE DEHYDROGENASE"/>
    <property type="match status" value="1"/>
</dbReference>
<dbReference type="EMBL" id="LJCR01002517">
    <property type="protein sequence ID" value="KPV48618.1"/>
    <property type="molecule type" value="Genomic_DNA"/>
</dbReference>
<proteinExistence type="predicted"/>
<dbReference type="Proteomes" id="UP000050509">
    <property type="component" value="Unassembled WGS sequence"/>
</dbReference>